<dbReference type="AlphaFoldDB" id="A0AAD6ZPI8"/>
<evidence type="ECO:0000313" key="3">
    <source>
        <dbReference type="EMBL" id="KAJ7333450.1"/>
    </source>
</evidence>
<dbReference type="Proteomes" id="UP001218218">
    <property type="component" value="Unassembled WGS sequence"/>
</dbReference>
<evidence type="ECO:0000256" key="1">
    <source>
        <dbReference type="ARBA" id="ARBA00023002"/>
    </source>
</evidence>
<name>A0AAD6ZPI8_9AGAR</name>
<dbReference type="GO" id="GO:0016628">
    <property type="term" value="F:oxidoreductase activity, acting on the CH-CH group of donors, NAD or NADP as acceptor"/>
    <property type="evidence" value="ECO:0007669"/>
    <property type="project" value="InterPro"/>
</dbReference>
<accession>A0AAD6ZPI8</accession>
<keyword evidence="4" id="KW-1185">Reference proteome</keyword>
<dbReference type="Gene3D" id="3.90.180.10">
    <property type="entry name" value="Medium-chain alcohol dehydrogenases, catalytic domain"/>
    <property type="match status" value="1"/>
</dbReference>
<dbReference type="Pfam" id="PF16884">
    <property type="entry name" value="ADH_N_2"/>
    <property type="match status" value="1"/>
</dbReference>
<dbReference type="InterPro" id="IPR036291">
    <property type="entry name" value="NAD(P)-bd_dom_sf"/>
</dbReference>
<evidence type="ECO:0000259" key="2">
    <source>
        <dbReference type="SMART" id="SM00829"/>
    </source>
</evidence>
<dbReference type="CDD" id="cd05288">
    <property type="entry name" value="PGDH"/>
    <property type="match status" value="1"/>
</dbReference>
<dbReference type="InterPro" id="IPR013149">
    <property type="entry name" value="ADH-like_C"/>
</dbReference>
<dbReference type="InterPro" id="IPR020843">
    <property type="entry name" value="ER"/>
</dbReference>
<dbReference type="SMART" id="SM00829">
    <property type="entry name" value="PKS_ER"/>
    <property type="match status" value="1"/>
</dbReference>
<evidence type="ECO:0000313" key="4">
    <source>
        <dbReference type="Proteomes" id="UP001218218"/>
    </source>
</evidence>
<dbReference type="SUPFAM" id="SSF50129">
    <property type="entry name" value="GroES-like"/>
    <property type="match status" value="1"/>
</dbReference>
<organism evidence="3 4">
    <name type="scientific">Mycena albidolilacea</name>
    <dbReference type="NCBI Taxonomy" id="1033008"/>
    <lineage>
        <taxon>Eukaryota</taxon>
        <taxon>Fungi</taxon>
        <taxon>Dikarya</taxon>
        <taxon>Basidiomycota</taxon>
        <taxon>Agaricomycotina</taxon>
        <taxon>Agaricomycetes</taxon>
        <taxon>Agaricomycetidae</taxon>
        <taxon>Agaricales</taxon>
        <taxon>Marasmiineae</taxon>
        <taxon>Mycenaceae</taxon>
        <taxon>Mycena</taxon>
    </lineage>
</organism>
<comment type="caution">
    <text evidence="3">The sequence shown here is derived from an EMBL/GenBank/DDBJ whole genome shotgun (WGS) entry which is preliminary data.</text>
</comment>
<dbReference type="PANTHER" id="PTHR43205">
    <property type="entry name" value="PROSTAGLANDIN REDUCTASE"/>
    <property type="match status" value="1"/>
</dbReference>
<dbReference type="PANTHER" id="PTHR43205:SF7">
    <property type="entry name" value="PROSTAGLANDIN REDUCTASE 1"/>
    <property type="match status" value="1"/>
</dbReference>
<keyword evidence="1" id="KW-0560">Oxidoreductase</keyword>
<dbReference type="EMBL" id="JARIHO010000034">
    <property type="protein sequence ID" value="KAJ7333450.1"/>
    <property type="molecule type" value="Genomic_DNA"/>
</dbReference>
<dbReference type="Pfam" id="PF00107">
    <property type="entry name" value="ADH_zinc_N"/>
    <property type="match status" value="1"/>
</dbReference>
<feature type="domain" description="Enoyl reductase (ER)" evidence="2">
    <location>
        <begin position="28"/>
        <end position="338"/>
    </location>
</feature>
<dbReference type="InterPro" id="IPR045010">
    <property type="entry name" value="MDR_fam"/>
</dbReference>
<reference evidence="3" key="1">
    <citation type="submission" date="2023-03" db="EMBL/GenBank/DDBJ databases">
        <title>Massive genome expansion in bonnet fungi (Mycena s.s.) driven by repeated elements and novel gene families across ecological guilds.</title>
        <authorList>
            <consortium name="Lawrence Berkeley National Laboratory"/>
            <person name="Harder C.B."/>
            <person name="Miyauchi S."/>
            <person name="Viragh M."/>
            <person name="Kuo A."/>
            <person name="Thoen E."/>
            <person name="Andreopoulos B."/>
            <person name="Lu D."/>
            <person name="Skrede I."/>
            <person name="Drula E."/>
            <person name="Henrissat B."/>
            <person name="Morin E."/>
            <person name="Kohler A."/>
            <person name="Barry K."/>
            <person name="LaButti K."/>
            <person name="Morin E."/>
            <person name="Salamov A."/>
            <person name="Lipzen A."/>
            <person name="Mereny Z."/>
            <person name="Hegedus B."/>
            <person name="Baldrian P."/>
            <person name="Stursova M."/>
            <person name="Weitz H."/>
            <person name="Taylor A."/>
            <person name="Grigoriev I.V."/>
            <person name="Nagy L.G."/>
            <person name="Martin F."/>
            <person name="Kauserud H."/>
        </authorList>
    </citation>
    <scope>NUCLEOTIDE SEQUENCE</scope>
    <source>
        <strain evidence="3">CBHHK002</strain>
    </source>
</reference>
<dbReference type="Gene3D" id="3.40.50.720">
    <property type="entry name" value="NAD(P)-binding Rossmann-like Domain"/>
    <property type="match status" value="1"/>
</dbReference>
<dbReference type="InterPro" id="IPR041694">
    <property type="entry name" value="ADH_N_2"/>
</dbReference>
<dbReference type="InterPro" id="IPR011032">
    <property type="entry name" value="GroES-like_sf"/>
</dbReference>
<gene>
    <name evidence="3" type="ORF">DFH08DRAFT_750757</name>
</gene>
<dbReference type="SUPFAM" id="SSF51735">
    <property type="entry name" value="NAD(P)-binding Rossmann-fold domains"/>
    <property type="match status" value="1"/>
</dbReference>
<sequence>MAPIPNARVLFNSIPESYPVPGETTVYDTTQTLDLETVPLNGGFLVKTLVLSVDPYFRGRMAPAEKKSYIRSFQIGAPLDGFGIGVVLRSENSAVDSGKYIYGPSFFHQEYTVFPDLGALQIIEKHPGLPWTVYLGAAGMPGGTAFVGWKEHADAKQGEVAFVTAGAGGVGALVIQLAKESGLKVIASAGSEEKVEFMKSIGADVAFNYKTTDTRAVLEKEGPIDIFWDNVGGDTLDAAIEFAAFNGRFIECGSISGYNTGHSAIKNWNLINPKCLHIHGILVFTLFPKYAEEFYATIPAKLASGEFKYTEDVTKGLEKVGDVILAVQKGTNKAKAVVVVAEE</sequence>
<proteinExistence type="predicted"/>
<protein>
    <recommendedName>
        <fullName evidence="2">Enoyl reductase (ER) domain-containing protein</fullName>
    </recommendedName>
</protein>